<accession>A0A0A9YYX5</accession>
<feature type="non-terminal residue" evidence="1">
    <location>
        <position position="211"/>
    </location>
</feature>
<sequence length="211" mass="24629">APHYMLYLETGLTPLYFHCLKLHLDYLKKVFAMSAGRFPRITALAAVDEGVGGFAELRDLQTKFGINLDVSSLNDAKIREVLGKLLEEHEISCKGRAADTTHYLWYRQLNHDVKCANFNSVGSVEHIRWILKLRTELLNLNYQPCLEDRIELCSLCNRRDREDIHHFICVCPILREFRVRWLGCAEVTRGDFVRMLNTPQEWQSLIMYLRT</sequence>
<dbReference type="EMBL" id="GBHO01005407">
    <property type="protein sequence ID" value="JAG38197.1"/>
    <property type="molecule type" value="Transcribed_RNA"/>
</dbReference>
<reference evidence="1" key="2">
    <citation type="submission" date="2014-07" db="EMBL/GenBank/DDBJ databases">
        <authorList>
            <person name="Hull J."/>
        </authorList>
    </citation>
    <scope>NUCLEOTIDE SEQUENCE</scope>
</reference>
<organism evidence="1">
    <name type="scientific">Lygus hesperus</name>
    <name type="common">Western plant bug</name>
    <dbReference type="NCBI Taxonomy" id="30085"/>
    <lineage>
        <taxon>Eukaryota</taxon>
        <taxon>Metazoa</taxon>
        <taxon>Ecdysozoa</taxon>
        <taxon>Arthropoda</taxon>
        <taxon>Hexapoda</taxon>
        <taxon>Insecta</taxon>
        <taxon>Pterygota</taxon>
        <taxon>Neoptera</taxon>
        <taxon>Paraneoptera</taxon>
        <taxon>Hemiptera</taxon>
        <taxon>Heteroptera</taxon>
        <taxon>Panheteroptera</taxon>
        <taxon>Cimicomorpha</taxon>
        <taxon>Miridae</taxon>
        <taxon>Mirini</taxon>
        <taxon>Lygus</taxon>
    </lineage>
</organism>
<proteinExistence type="predicted"/>
<dbReference type="AlphaFoldDB" id="A0A0A9YYX5"/>
<gene>
    <name evidence="1" type="ORF">CM83_103118</name>
</gene>
<evidence type="ECO:0000313" key="1">
    <source>
        <dbReference type="EMBL" id="JAG38197.1"/>
    </source>
</evidence>
<reference evidence="1" key="1">
    <citation type="journal article" date="2014" name="PLoS ONE">
        <title>Transcriptome-Based Identification of ABC Transporters in the Western Tarnished Plant Bug Lygus hesperus.</title>
        <authorList>
            <person name="Hull J.J."/>
            <person name="Chaney K."/>
            <person name="Geib S.M."/>
            <person name="Fabrick J.A."/>
            <person name="Brent C.S."/>
            <person name="Walsh D."/>
            <person name="Lavine L.C."/>
        </authorList>
    </citation>
    <scope>NUCLEOTIDE SEQUENCE</scope>
</reference>
<protein>
    <recommendedName>
        <fullName evidence="2">Reverse transcriptase zinc-binding domain-containing protein</fullName>
    </recommendedName>
</protein>
<feature type="non-terminal residue" evidence="1">
    <location>
        <position position="1"/>
    </location>
</feature>
<name>A0A0A9YYX5_LYGHE</name>
<evidence type="ECO:0008006" key="2">
    <source>
        <dbReference type="Google" id="ProtNLM"/>
    </source>
</evidence>